<feature type="chain" id="PRO_5038512546" description="YhfM-like domain-containing protein" evidence="1">
    <location>
        <begin position="25"/>
        <end position="143"/>
    </location>
</feature>
<accession>A0A5C6W8H1</accession>
<keyword evidence="1" id="KW-0732">Signal</keyword>
<evidence type="ECO:0000259" key="2">
    <source>
        <dbReference type="Pfam" id="PF26353"/>
    </source>
</evidence>
<dbReference type="AlphaFoldDB" id="A0A5C6W8H1"/>
<dbReference type="InterPro" id="IPR058780">
    <property type="entry name" value="YhfM-like_dom"/>
</dbReference>
<name>A0A5C6W8H1_9BACI</name>
<evidence type="ECO:0000256" key="1">
    <source>
        <dbReference type="SAM" id="SignalP"/>
    </source>
</evidence>
<dbReference type="Pfam" id="PF26353">
    <property type="entry name" value="YhfM"/>
    <property type="match status" value="1"/>
</dbReference>
<evidence type="ECO:0000313" key="3">
    <source>
        <dbReference type="EMBL" id="TXC92750.1"/>
    </source>
</evidence>
<dbReference type="Proteomes" id="UP000321363">
    <property type="component" value="Unassembled WGS sequence"/>
</dbReference>
<gene>
    <name evidence="3" type="ORF">FS935_00655</name>
</gene>
<comment type="caution">
    <text evidence="3">The sequence shown here is derived from an EMBL/GenBank/DDBJ whole genome shotgun (WGS) entry which is preliminary data.</text>
</comment>
<protein>
    <recommendedName>
        <fullName evidence="2">YhfM-like domain-containing protein</fullName>
    </recommendedName>
</protein>
<dbReference type="RefSeq" id="WP_146945611.1">
    <property type="nucleotide sequence ID" value="NZ_VOQF01000001.1"/>
</dbReference>
<reference evidence="3 4" key="1">
    <citation type="journal article" date="2005" name="Int. J. Syst. Evol. Microbiol.">
        <title>Bacillus litoralis sp. nov., isolated from a tidal flat of the Yellow Sea in Korea.</title>
        <authorList>
            <person name="Yoon J.H."/>
            <person name="Oh T.K."/>
        </authorList>
    </citation>
    <scope>NUCLEOTIDE SEQUENCE [LARGE SCALE GENOMIC DNA]</scope>
    <source>
        <strain evidence="3 4">SW-211</strain>
    </source>
</reference>
<dbReference type="PROSITE" id="PS51257">
    <property type="entry name" value="PROKAR_LIPOPROTEIN"/>
    <property type="match status" value="1"/>
</dbReference>
<feature type="domain" description="YhfM-like" evidence="2">
    <location>
        <begin position="29"/>
        <end position="136"/>
    </location>
</feature>
<organism evidence="3 4">
    <name type="scientific">Metabacillus litoralis</name>
    <dbReference type="NCBI Taxonomy" id="152268"/>
    <lineage>
        <taxon>Bacteria</taxon>
        <taxon>Bacillati</taxon>
        <taxon>Bacillota</taxon>
        <taxon>Bacilli</taxon>
        <taxon>Bacillales</taxon>
        <taxon>Bacillaceae</taxon>
        <taxon>Metabacillus</taxon>
    </lineage>
</organism>
<proteinExistence type="predicted"/>
<dbReference type="OrthoDB" id="1911879at2"/>
<feature type="signal peptide" evidence="1">
    <location>
        <begin position="1"/>
        <end position="24"/>
    </location>
</feature>
<dbReference type="EMBL" id="VOQF01000001">
    <property type="protein sequence ID" value="TXC92750.1"/>
    <property type="molecule type" value="Genomic_DNA"/>
</dbReference>
<evidence type="ECO:0000313" key="4">
    <source>
        <dbReference type="Proteomes" id="UP000321363"/>
    </source>
</evidence>
<keyword evidence="4" id="KW-1185">Reference proteome</keyword>
<sequence length="143" mass="16534">MKFRMLLFFSFVVLLSLTTGCTNGIGDEKQNIVVQKRVSDGNEYENFKIITENDKVEKIKKILKKADWEDAKLNMDRPADYQFIFQFKDSKIEAKAVGYEIWINPNIDKVEIVEASNKYALLNEENSAVLFEVLTGEKLSRVE</sequence>